<dbReference type="PANTHER" id="PTHR14614:SF109">
    <property type="entry name" value="RIBOSOMAL LYSINE N-METHYLTRANSFERASE 5"/>
    <property type="match status" value="1"/>
</dbReference>
<dbReference type="Gene3D" id="3.40.50.150">
    <property type="entry name" value="Vaccinia Virus protein VP39"/>
    <property type="match status" value="1"/>
</dbReference>
<dbReference type="EMBL" id="MCBS01023384">
    <property type="protein sequence ID" value="RKF75470.1"/>
    <property type="molecule type" value="Genomic_DNA"/>
</dbReference>
<dbReference type="InterPro" id="IPR019410">
    <property type="entry name" value="Methyltransf_16"/>
</dbReference>
<dbReference type="InterPro" id="IPR029063">
    <property type="entry name" value="SAM-dependent_MTases_sf"/>
</dbReference>
<dbReference type="Pfam" id="PF10294">
    <property type="entry name" value="Methyltransf_16"/>
    <property type="match status" value="2"/>
</dbReference>
<reference evidence="1 2" key="1">
    <citation type="journal article" date="2018" name="BMC Genomics">
        <title>Comparative genome analyses reveal sequence features reflecting distinct modes of host-adaptation between dicot and monocot powdery mildew.</title>
        <authorList>
            <person name="Wu Y."/>
            <person name="Ma X."/>
            <person name="Pan Z."/>
            <person name="Kale S.D."/>
            <person name="Song Y."/>
            <person name="King H."/>
            <person name="Zhang Q."/>
            <person name="Presley C."/>
            <person name="Deng X."/>
            <person name="Wei C.I."/>
            <person name="Xiao S."/>
        </authorList>
    </citation>
    <scope>NUCLEOTIDE SEQUENCE [LARGE SCALE GENOMIC DNA]</scope>
    <source>
        <strain evidence="1">UMSG1</strain>
    </source>
</reference>
<name>A0A420ILP1_9PEZI</name>
<proteinExistence type="predicted"/>
<protein>
    <submittedName>
        <fullName evidence="1">Diaminohydroxyphosphoribosylamino-pyrimidine deaminase</fullName>
    </submittedName>
</protein>
<evidence type="ECO:0000313" key="2">
    <source>
        <dbReference type="Proteomes" id="UP000285326"/>
    </source>
</evidence>
<dbReference type="AlphaFoldDB" id="A0A420ILP1"/>
<dbReference type="SUPFAM" id="SSF53335">
    <property type="entry name" value="S-adenosyl-L-methionine-dependent methyltransferases"/>
    <property type="match status" value="1"/>
</dbReference>
<sequence length="297" mass="32943">MLGVKALLPALGHPIEDPEEESFVLFCHTTTTHDLGCVDSNVNLLEVTVGNHDYVIQQSPKILSSNRRGGTTGAVVWKITPLFAKWIATSKLLSKFGILNSNSNVLELGCGISGIIALTLRSIVKKYHLTDQDYVMKILKQNIDENTNKESLDFPSSKKQRGKAVIGNKRRTAAEGALDDTKNIIAYPLDWETDEIISKLSAVSHSGGFDIVIVCDCIYNDTLIHPLVQTCADICKLRQGSTPTLCINAQQLRSPEVFESWLKAFNQKFAVWRMPDDDLTQEMRIDSGYAVHIGILR</sequence>
<dbReference type="GO" id="GO:0005829">
    <property type="term" value="C:cytosol"/>
    <property type="evidence" value="ECO:0007669"/>
    <property type="project" value="TreeGrafter"/>
</dbReference>
<comment type="caution">
    <text evidence="1">The sequence shown here is derived from an EMBL/GenBank/DDBJ whole genome shotgun (WGS) entry which is preliminary data.</text>
</comment>
<evidence type="ECO:0000313" key="1">
    <source>
        <dbReference type="EMBL" id="RKF75470.1"/>
    </source>
</evidence>
<accession>A0A420ILP1</accession>
<organism evidence="1 2">
    <name type="scientific">Golovinomyces cichoracearum</name>
    <dbReference type="NCBI Taxonomy" id="62708"/>
    <lineage>
        <taxon>Eukaryota</taxon>
        <taxon>Fungi</taxon>
        <taxon>Dikarya</taxon>
        <taxon>Ascomycota</taxon>
        <taxon>Pezizomycotina</taxon>
        <taxon>Leotiomycetes</taxon>
        <taxon>Erysiphales</taxon>
        <taxon>Erysiphaceae</taxon>
        <taxon>Golovinomyces</taxon>
    </lineage>
</organism>
<dbReference type="GO" id="GO:0032991">
    <property type="term" value="C:protein-containing complex"/>
    <property type="evidence" value="ECO:0007669"/>
    <property type="project" value="TreeGrafter"/>
</dbReference>
<dbReference type="PANTHER" id="PTHR14614">
    <property type="entry name" value="HEPATOCELLULAR CARCINOMA-ASSOCIATED ANTIGEN"/>
    <property type="match status" value="1"/>
</dbReference>
<dbReference type="Proteomes" id="UP000285326">
    <property type="component" value="Unassembled WGS sequence"/>
</dbReference>
<gene>
    <name evidence="1" type="ORF">GcM1_233010</name>
</gene>
<dbReference type="GO" id="GO:0008757">
    <property type="term" value="F:S-adenosylmethionine-dependent methyltransferase activity"/>
    <property type="evidence" value="ECO:0007669"/>
    <property type="project" value="UniProtKB-ARBA"/>
</dbReference>